<organism evidence="3 4">
    <name type="scientific">Francisella philomiragia</name>
    <dbReference type="NCBI Taxonomy" id="28110"/>
    <lineage>
        <taxon>Bacteria</taxon>
        <taxon>Pseudomonadati</taxon>
        <taxon>Pseudomonadota</taxon>
        <taxon>Gammaproteobacteria</taxon>
        <taxon>Thiotrichales</taxon>
        <taxon>Francisellaceae</taxon>
        <taxon>Francisella</taxon>
    </lineage>
</organism>
<dbReference type="Gene3D" id="3.40.50.300">
    <property type="entry name" value="P-loop containing nucleotide triphosphate hydrolases"/>
    <property type="match status" value="1"/>
</dbReference>
<dbReference type="GO" id="GO:0005524">
    <property type="term" value="F:ATP binding"/>
    <property type="evidence" value="ECO:0007669"/>
    <property type="project" value="InterPro"/>
</dbReference>
<evidence type="ECO:0000256" key="1">
    <source>
        <dbReference type="SAM" id="Coils"/>
    </source>
</evidence>
<dbReference type="InterPro" id="IPR027417">
    <property type="entry name" value="P-loop_NTPase"/>
</dbReference>
<dbReference type="InterPro" id="IPR011704">
    <property type="entry name" value="ATPase_dyneun-rel_AAA"/>
</dbReference>
<reference evidence="3 4" key="1">
    <citation type="journal article" date="2015" name="Genome Announc.">
        <title>Genome sequencing of 18 francisella strains to aid in assay development and testing.</title>
        <authorList>
            <person name="Johnson S.L."/>
            <person name="Daligault H.E."/>
            <person name="Davenport K.W."/>
            <person name="Coyne S.R."/>
            <person name="Frey K.G."/>
            <person name="Koroleva G.I."/>
            <person name="Broomall S.M."/>
            <person name="Bishop-Lilly K.A."/>
            <person name="Bruce D.C."/>
            <person name="Chertkov O."/>
            <person name="Freitas T."/>
            <person name="Jaissle J."/>
            <person name="Ladner J.T."/>
            <person name="Rosenzweig C.N."/>
            <person name="Gibbons H.S."/>
            <person name="Palacios G.F."/>
            <person name="Redden C.L."/>
            <person name="Xu Y."/>
            <person name="Minogue T.D."/>
            <person name="Chain P.S."/>
        </authorList>
    </citation>
    <scope>NUCLEOTIDE SEQUENCE [LARGE SCALE GENOMIC DNA]</scope>
    <source>
        <strain evidence="3 4">GA01-2794</strain>
    </source>
</reference>
<evidence type="ECO:0000313" key="4">
    <source>
        <dbReference type="Proteomes" id="UP000031830"/>
    </source>
</evidence>
<dbReference type="InterPro" id="IPR052934">
    <property type="entry name" value="Methyl-DNA_Rec/Restrict_Enz"/>
</dbReference>
<keyword evidence="1" id="KW-0175">Coiled coil</keyword>
<dbReference type="Pfam" id="PF07728">
    <property type="entry name" value="AAA_5"/>
    <property type="match status" value="1"/>
</dbReference>
<proteinExistence type="predicted"/>
<dbReference type="AlphaFoldDB" id="A0A0B6D5H6"/>
<dbReference type="PANTHER" id="PTHR37291:SF1">
    <property type="entry name" value="TYPE IV METHYL-DIRECTED RESTRICTION ENZYME ECOKMCRB SUBUNIT"/>
    <property type="match status" value="1"/>
</dbReference>
<dbReference type="REBASE" id="102493">
    <property type="entry name" value="Fph2794McrBCP"/>
</dbReference>
<gene>
    <name evidence="3" type="ORF">LA55_494</name>
</gene>
<dbReference type="KEGG" id="fpz:LA55_494"/>
<dbReference type="PANTHER" id="PTHR37291">
    <property type="entry name" value="5-METHYLCYTOSINE-SPECIFIC RESTRICTION ENZYME B"/>
    <property type="match status" value="1"/>
</dbReference>
<dbReference type="OrthoDB" id="9781481at2"/>
<feature type="coiled-coil region" evidence="1">
    <location>
        <begin position="156"/>
        <end position="186"/>
    </location>
</feature>
<dbReference type="RefSeq" id="WP_050022767.1">
    <property type="nucleotide sequence ID" value="NZ_CP009440.1"/>
</dbReference>
<evidence type="ECO:0000259" key="2">
    <source>
        <dbReference type="Pfam" id="PF07728"/>
    </source>
</evidence>
<name>A0A0B6D5H6_9GAMM</name>
<evidence type="ECO:0000313" key="3">
    <source>
        <dbReference type="EMBL" id="AJI53552.1"/>
    </source>
</evidence>
<accession>A0A0B6D5H6</accession>
<protein>
    <submittedName>
        <fullName evidence="3">AAA domain family protein</fullName>
    </submittedName>
</protein>
<dbReference type="EMBL" id="CP009440">
    <property type="protein sequence ID" value="AJI53552.1"/>
    <property type="molecule type" value="Genomic_DNA"/>
</dbReference>
<sequence length="610" mass="70555">MDNFTIETFELLENVQGKKGAKGDDSYKKLVDAEELTGEIARKIQTQRFPEGGYKVLKKPTNQAGNYKGYTWAKIYPNKEQEYKNIAFTVGVDSEGFVFKIDTVDINSKKRKIYEEYRSNKEIVFRINPEESVTKTSDELVDWCIYKLNDESISLIEKYNECLNLLIADKENINEKNDNINQKQNNKTSSLVYTKETQLLDSKKQIILYGPAGTGKTFNTKNIIVNHELKEKAPTKKEEIDKKYKELQDQGRVKFVTFHQSFAYEDFIEGIKPIPEDRDVKYDIQDGIFKKLCKVAANDKLYKGLEVTSKRSSYKIVRITEDLIYLKKENGMVVPIFREVVDGFIEYIYKNNIDIVDFTADKKTSKEVFGDVVDDYLIGSYSGLYNAVILHLLNNNDVESQNYYLIIDEINRGNISKIFGELITLLESSKRLCEDNELTTTLPYSKEEFGIPPNLYIIGTMNTSDKSIAHLDIALRRRFGFVEMLPDPEILENSECKSLLQELNQRIEILLDKDHLIGHSFFCGKSKEDIPTVMQNEIVPLLEEYFYGDYEKIQLVLGNNNLSSEKYDIKNNLIKKLIDSSNKEFEYKYWFQLEKDFDSSLGEKAVAEGE</sequence>
<feature type="domain" description="ATPase dynein-related AAA" evidence="2">
    <location>
        <begin position="401"/>
        <end position="479"/>
    </location>
</feature>
<dbReference type="Proteomes" id="UP000031830">
    <property type="component" value="Chromosome"/>
</dbReference>
<dbReference type="GO" id="GO:0016887">
    <property type="term" value="F:ATP hydrolysis activity"/>
    <property type="evidence" value="ECO:0007669"/>
    <property type="project" value="InterPro"/>
</dbReference>
<dbReference type="SUPFAM" id="SSF52540">
    <property type="entry name" value="P-loop containing nucleoside triphosphate hydrolases"/>
    <property type="match status" value="1"/>
</dbReference>